<name>A0A016UBT6_9BILA</name>
<proteinExistence type="predicted"/>
<evidence type="ECO:0000313" key="1">
    <source>
        <dbReference type="EMBL" id="EYC12605.1"/>
    </source>
</evidence>
<evidence type="ECO:0000313" key="2">
    <source>
        <dbReference type="Proteomes" id="UP000024635"/>
    </source>
</evidence>
<protein>
    <submittedName>
        <fullName evidence="1">Uncharacterized protein</fullName>
    </submittedName>
</protein>
<reference evidence="2" key="1">
    <citation type="journal article" date="2015" name="Nat. Genet.">
        <title>The genome and transcriptome of the zoonotic hookworm Ancylostoma ceylanicum identify infection-specific gene families.</title>
        <authorList>
            <person name="Schwarz E.M."/>
            <person name="Hu Y."/>
            <person name="Antoshechkin I."/>
            <person name="Miller M.M."/>
            <person name="Sternberg P.W."/>
            <person name="Aroian R.V."/>
        </authorList>
    </citation>
    <scope>NUCLEOTIDE SEQUENCE</scope>
    <source>
        <strain evidence="2">HY135</strain>
    </source>
</reference>
<dbReference type="AlphaFoldDB" id="A0A016UBT6"/>
<accession>A0A016UBT6</accession>
<gene>
    <name evidence="1" type="primary">Acey_s0046.g1321</name>
    <name evidence="1" type="ORF">Y032_0046g1321</name>
</gene>
<sequence>MHKRNIHLELRLQSSVSIRNTRKDHSQERRWQCEATHLENEKTDARGDYEEGGVSSGCGLGTCLSVVGHDRRGPERRLRRGPVRLRRRVLGEQRLLARHSQFVAAIRTIITNCTSCNGCSSMQAQHNE</sequence>
<dbReference type="Proteomes" id="UP000024635">
    <property type="component" value="Unassembled WGS sequence"/>
</dbReference>
<comment type="caution">
    <text evidence="1">The sequence shown here is derived from an EMBL/GenBank/DDBJ whole genome shotgun (WGS) entry which is preliminary data.</text>
</comment>
<organism evidence="1 2">
    <name type="scientific">Ancylostoma ceylanicum</name>
    <dbReference type="NCBI Taxonomy" id="53326"/>
    <lineage>
        <taxon>Eukaryota</taxon>
        <taxon>Metazoa</taxon>
        <taxon>Ecdysozoa</taxon>
        <taxon>Nematoda</taxon>
        <taxon>Chromadorea</taxon>
        <taxon>Rhabditida</taxon>
        <taxon>Rhabditina</taxon>
        <taxon>Rhabditomorpha</taxon>
        <taxon>Strongyloidea</taxon>
        <taxon>Ancylostomatidae</taxon>
        <taxon>Ancylostomatinae</taxon>
        <taxon>Ancylostoma</taxon>
    </lineage>
</organism>
<dbReference type="EMBL" id="JARK01001382">
    <property type="protein sequence ID" value="EYC12605.1"/>
    <property type="molecule type" value="Genomic_DNA"/>
</dbReference>
<keyword evidence="2" id="KW-1185">Reference proteome</keyword>